<evidence type="ECO:0000313" key="3">
    <source>
        <dbReference type="Proteomes" id="UP000192247"/>
    </source>
</evidence>
<feature type="compositionally biased region" description="Pro residues" evidence="1">
    <location>
        <begin position="134"/>
        <end position="143"/>
    </location>
</feature>
<evidence type="ECO:0000313" key="2">
    <source>
        <dbReference type="EMBL" id="OQR74523.1"/>
    </source>
</evidence>
<dbReference type="EMBL" id="MNPL01007852">
    <property type="protein sequence ID" value="OQR74523.1"/>
    <property type="molecule type" value="Genomic_DNA"/>
</dbReference>
<evidence type="ECO:0000256" key="1">
    <source>
        <dbReference type="SAM" id="MobiDB-lite"/>
    </source>
</evidence>
<dbReference type="InParanoid" id="A0A1V9XM81"/>
<gene>
    <name evidence="2" type="ORF">BIW11_09010</name>
</gene>
<feature type="region of interest" description="Disordered" evidence="1">
    <location>
        <begin position="64"/>
        <end position="143"/>
    </location>
</feature>
<dbReference type="AlphaFoldDB" id="A0A1V9XM81"/>
<reference evidence="2 3" key="1">
    <citation type="journal article" date="2017" name="Gigascience">
        <title>Draft genome of the honey bee ectoparasitic mite, Tropilaelaps mercedesae, is shaped by the parasitic life history.</title>
        <authorList>
            <person name="Dong X."/>
            <person name="Armstrong S.D."/>
            <person name="Xia D."/>
            <person name="Makepeace B.L."/>
            <person name="Darby A.C."/>
            <person name="Kadowaki T."/>
        </authorList>
    </citation>
    <scope>NUCLEOTIDE SEQUENCE [LARGE SCALE GENOMIC DNA]</scope>
    <source>
        <strain evidence="2">Wuxi-XJTLU</strain>
    </source>
</reference>
<dbReference type="Proteomes" id="UP000192247">
    <property type="component" value="Unassembled WGS sequence"/>
</dbReference>
<protein>
    <submittedName>
        <fullName evidence="2">Uncharacterized protein</fullName>
    </submittedName>
</protein>
<comment type="caution">
    <text evidence="2">The sequence shown here is derived from an EMBL/GenBank/DDBJ whole genome shotgun (WGS) entry which is preliminary data.</text>
</comment>
<dbReference type="SUPFAM" id="SSF50494">
    <property type="entry name" value="Trypsin-like serine proteases"/>
    <property type="match status" value="1"/>
</dbReference>
<name>A0A1V9XM81_9ACAR</name>
<proteinExistence type="predicted"/>
<keyword evidence="3" id="KW-1185">Reference proteome</keyword>
<organism evidence="2 3">
    <name type="scientific">Tropilaelaps mercedesae</name>
    <dbReference type="NCBI Taxonomy" id="418985"/>
    <lineage>
        <taxon>Eukaryota</taxon>
        <taxon>Metazoa</taxon>
        <taxon>Ecdysozoa</taxon>
        <taxon>Arthropoda</taxon>
        <taxon>Chelicerata</taxon>
        <taxon>Arachnida</taxon>
        <taxon>Acari</taxon>
        <taxon>Parasitiformes</taxon>
        <taxon>Mesostigmata</taxon>
        <taxon>Gamasina</taxon>
        <taxon>Dermanyssoidea</taxon>
        <taxon>Laelapidae</taxon>
        <taxon>Tropilaelaps</taxon>
    </lineage>
</organism>
<dbReference type="OrthoDB" id="7988689at2759"/>
<dbReference type="InterPro" id="IPR009003">
    <property type="entry name" value="Peptidase_S1_PA"/>
</dbReference>
<dbReference type="InterPro" id="IPR043504">
    <property type="entry name" value="Peptidase_S1_PA_chymotrypsin"/>
</dbReference>
<sequence length="143" mass="15514">MKGDSGGPLIFEKDGIFYQVGVVSYTKVRTGIDRPYCPSKGEPQMFTRLSSLRDFILNAVATTGGASSGCGVRHRKPPRLGGRPPGNYCASVSEHARPPTDASAQKLRPPQRADELYISVPFTHPTTYPHRSPTRPPATSPPH</sequence>
<accession>A0A1V9XM81</accession>
<dbReference type="Gene3D" id="2.40.10.10">
    <property type="entry name" value="Trypsin-like serine proteases"/>
    <property type="match status" value="1"/>
</dbReference>